<proteinExistence type="predicted"/>
<evidence type="ECO:0000256" key="1">
    <source>
        <dbReference type="SAM" id="Phobius"/>
    </source>
</evidence>
<sequence>MLKKHDDIDPLKTTKMFMIGRMNLTILNYFTLLLLCLPFLLFLGRKTHFYYLDKKNGRKNDDGI</sequence>
<dbReference type="Proteomes" id="UP000217473">
    <property type="component" value="Unassembled WGS sequence"/>
</dbReference>
<evidence type="ECO:0000313" key="2">
    <source>
        <dbReference type="EMBL" id="PCF46151.1"/>
    </source>
</evidence>
<gene>
    <name evidence="2" type="ORF">B5C07_12650</name>
</gene>
<keyword evidence="1" id="KW-0812">Transmembrane</keyword>
<dbReference type="EMBL" id="MWUR01000027">
    <property type="protein sequence ID" value="PCF46151.1"/>
    <property type="molecule type" value="Genomic_DNA"/>
</dbReference>
<reference evidence="2 3" key="1">
    <citation type="journal article" date="2017" name="PLoS ONE">
        <title>Development of a real-time PCR for detection of Staphylococcus pseudintermedius using a novel automated comparison of whole-genome sequences.</title>
        <authorList>
            <person name="Verstappen K.M."/>
            <person name="Huijbregts L."/>
            <person name="Spaninks M."/>
            <person name="Wagenaar J.A."/>
            <person name="Fluit A.C."/>
            <person name="Duim B."/>
        </authorList>
    </citation>
    <scope>NUCLEOTIDE SEQUENCE [LARGE SCALE GENOMIC DNA]</scope>
    <source>
        <strain evidence="2 3">15S02591-1</strain>
    </source>
</reference>
<keyword evidence="1" id="KW-1133">Transmembrane helix</keyword>
<protein>
    <submittedName>
        <fullName evidence="2">Uncharacterized protein</fullName>
    </submittedName>
</protein>
<comment type="caution">
    <text evidence="2">The sequence shown here is derived from an EMBL/GenBank/DDBJ whole genome shotgun (WGS) entry which is preliminary data.</text>
</comment>
<name>A0AAX0QQU3_9STAP</name>
<dbReference type="AlphaFoldDB" id="A0AAX0QQU3"/>
<feature type="transmembrane region" description="Helical" evidence="1">
    <location>
        <begin position="26"/>
        <end position="44"/>
    </location>
</feature>
<accession>A0AAX0QQU3</accession>
<evidence type="ECO:0000313" key="3">
    <source>
        <dbReference type="Proteomes" id="UP000217473"/>
    </source>
</evidence>
<keyword evidence="1" id="KW-0472">Membrane</keyword>
<organism evidence="2 3">
    <name type="scientific">Staphylococcus delphini</name>
    <dbReference type="NCBI Taxonomy" id="53344"/>
    <lineage>
        <taxon>Bacteria</taxon>
        <taxon>Bacillati</taxon>
        <taxon>Bacillota</taxon>
        <taxon>Bacilli</taxon>
        <taxon>Bacillales</taxon>
        <taxon>Staphylococcaceae</taxon>
        <taxon>Staphylococcus</taxon>
        <taxon>Staphylococcus intermedius group</taxon>
    </lineage>
</organism>